<gene>
    <name evidence="1" type="ordered locus">Mmol_1962</name>
</gene>
<dbReference type="AlphaFoldDB" id="C6WYE6"/>
<name>C6WYE6_METML</name>
<reference evidence="1 2" key="2">
    <citation type="journal article" date="2011" name="J. Bacteriol.">
        <title>Genomes of three methylotrophs from a single niche uncover genetic and metabolic divergence of Methylophilaceae.</title>
        <authorList>
            <person name="Lapidus A."/>
            <person name="Clum A."/>
            <person name="Labutti K."/>
            <person name="Kaluzhnaya M.G."/>
            <person name="Lim S."/>
            <person name="Beck D.A."/>
            <person name="Glavina Del Rio T."/>
            <person name="Nolan M."/>
            <person name="Mavromatis K."/>
            <person name="Huntemann M."/>
            <person name="Lucas S."/>
            <person name="Lidstrom M.E."/>
            <person name="Ivanova N."/>
            <person name="Chistoserdova L."/>
        </authorList>
    </citation>
    <scope>NUCLEOTIDE SEQUENCE [LARGE SCALE GENOMIC DNA]</scope>
    <source>
        <strain evidence="2">JLW8 / ATCC BAA-1282 / DSM 17540</strain>
    </source>
</reference>
<organism evidence="1 2">
    <name type="scientific">Methylotenera mobilis (strain JLW8 / ATCC BAA-1282 / DSM 17540)</name>
    <dbReference type="NCBI Taxonomy" id="583345"/>
    <lineage>
        <taxon>Bacteria</taxon>
        <taxon>Pseudomonadati</taxon>
        <taxon>Pseudomonadota</taxon>
        <taxon>Betaproteobacteria</taxon>
        <taxon>Nitrosomonadales</taxon>
        <taxon>Methylophilaceae</taxon>
        <taxon>Methylotenera</taxon>
    </lineage>
</organism>
<proteinExistence type="predicted"/>
<dbReference type="RefSeq" id="WP_015832900.1">
    <property type="nucleotide sequence ID" value="NC_012968.1"/>
</dbReference>
<evidence type="ECO:0008006" key="3">
    <source>
        <dbReference type="Google" id="ProtNLM"/>
    </source>
</evidence>
<dbReference type="EMBL" id="CP001672">
    <property type="protein sequence ID" value="ACT48865.1"/>
    <property type="molecule type" value="Genomic_DNA"/>
</dbReference>
<dbReference type="InterPro" id="IPR014993">
    <property type="entry name" value="DUF1841"/>
</dbReference>
<protein>
    <recommendedName>
        <fullName evidence="3">DUF1841 domain-containing protein</fullName>
    </recommendedName>
</protein>
<dbReference type="OrthoDB" id="9789432at2"/>
<accession>C6WYE6</accession>
<keyword evidence="2" id="KW-1185">Reference proteome</keyword>
<dbReference type="eggNOG" id="ENOG50315C6">
    <property type="taxonomic scope" value="Bacteria"/>
</dbReference>
<sequence>MSLYNPSRDQARQFLFDAWAKFKQHTPLTDLEKIAVEVMQMHPEYHAILDAPERYMQQQYFPEMGETNPFLHLSLHLSVIEQIAINQPIGIKAIYEQLKQKHNDQHLAQHDILDCLAETIWQSQRNNTPLDSAHYLGLLQQRVAA</sequence>
<dbReference type="HOGENOM" id="CLU_120353_0_0_4"/>
<evidence type="ECO:0000313" key="1">
    <source>
        <dbReference type="EMBL" id="ACT48865.1"/>
    </source>
</evidence>
<dbReference type="Proteomes" id="UP000002742">
    <property type="component" value="Chromosome"/>
</dbReference>
<evidence type="ECO:0000313" key="2">
    <source>
        <dbReference type="Proteomes" id="UP000002742"/>
    </source>
</evidence>
<reference evidence="2" key="1">
    <citation type="submission" date="2009-07" db="EMBL/GenBank/DDBJ databases">
        <title>Complete sequence of Methylotenera mobilis JLW8.</title>
        <authorList>
            <consortium name="US DOE Joint Genome Institute"/>
            <person name="Lucas S."/>
            <person name="Copeland A."/>
            <person name="Lapidus A."/>
            <person name="Glavina del Rio T."/>
            <person name="Tice H."/>
            <person name="Bruce D."/>
            <person name="Goodwin L."/>
            <person name="Pitluck S."/>
            <person name="LaButti K.M."/>
            <person name="Clum A."/>
            <person name="Larimer F."/>
            <person name="Land M."/>
            <person name="Hauser L."/>
            <person name="Kyrpides N."/>
            <person name="Mikhailova N."/>
            <person name="Kayluzhnaya M."/>
            <person name="Chistoserdova L."/>
        </authorList>
    </citation>
    <scope>NUCLEOTIDE SEQUENCE [LARGE SCALE GENOMIC DNA]</scope>
    <source>
        <strain evidence="2">JLW8 / ATCC BAA-1282 / DSM 17540</strain>
    </source>
</reference>
<dbReference type="STRING" id="583345.Mmol_1962"/>
<dbReference type="KEGG" id="mmb:Mmol_1962"/>
<dbReference type="Pfam" id="PF08897">
    <property type="entry name" value="DUF1841"/>
    <property type="match status" value="1"/>
</dbReference>